<proteinExistence type="predicted"/>
<dbReference type="EMBL" id="JBHLTN010000002">
    <property type="protein sequence ID" value="MFC0591234.1"/>
    <property type="molecule type" value="Genomic_DNA"/>
</dbReference>
<keyword evidence="2" id="KW-1185">Reference proteome</keyword>
<dbReference type="Proteomes" id="UP001589834">
    <property type="component" value="Unassembled WGS sequence"/>
</dbReference>
<accession>A0ABV6PNV9</accession>
<dbReference type="Gene3D" id="2.30.110.20">
    <property type="entry name" value="Hcp1-like"/>
    <property type="match status" value="1"/>
</dbReference>
<dbReference type="InterPro" id="IPR036624">
    <property type="entry name" value="Hcp1-lik_sf"/>
</dbReference>
<reference evidence="1 2" key="1">
    <citation type="submission" date="2024-09" db="EMBL/GenBank/DDBJ databases">
        <authorList>
            <person name="Sun Q."/>
            <person name="Mori K."/>
        </authorList>
    </citation>
    <scope>NUCLEOTIDE SEQUENCE [LARGE SCALE GENOMIC DNA]</scope>
    <source>
        <strain evidence="1 2">NCAIM B.02336</strain>
    </source>
</reference>
<dbReference type="RefSeq" id="WP_377478952.1">
    <property type="nucleotide sequence ID" value="NZ_JBHLTN010000002.1"/>
</dbReference>
<comment type="caution">
    <text evidence="1">The sequence shown here is derived from an EMBL/GenBank/DDBJ whole genome shotgun (WGS) entry which is preliminary data.</text>
</comment>
<protein>
    <submittedName>
        <fullName evidence="1">Type VI secretion system tube protein Hcp</fullName>
    </submittedName>
</protein>
<name>A0ABV6PNV9_9BURK</name>
<gene>
    <name evidence="1" type="ORF">ACFFGG_01570</name>
</gene>
<sequence length="183" mass="19640">MSYFTTVPSPQELIDLVKLSVDKSKYDVMAVIEIGGSPLKGDSQRQFSDGKPRLDVEAYLWGVAQPIDVSMQVVGHRQAGILYLIRRCNSATASILSALVSNSKVKVTLDAYRAGGGGDVRVIEIIVDEARVAKHCLFTDQTLGPCEMLGFAGKKFEIKTFAQLSSGLEGPQVSCQLDAGAAT</sequence>
<dbReference type="Pfam" id="PF05638">
    <property type="entry name" value="T6SS_HCP"/>
    <property type="match status" value="1"/>
</dbReference>
<dbReference type="SUPFAM" id="SSF141452">
    <property type="entry name" value="Hcp1-like"/>
    <property type="match status" value="1"/>
</dbReference>
<evidence type="ECO:0000313" key="1">
    <source>
        <dbReference type="EMBL" id="MFC0591234.1"/>
    </source>
</evidence>
<dbReference type="InterPro" id="IPR008514">
    <property type="entry name" value="T6SS_Hcp"/>
</dbReference>
<evidence type="ECO:0000313" key="2">
    <source>
        <dbReference type="Proteomes" id="UP001589834"/>
    </source>
</evidence>
<organism evidence="1 2">
    <name type="scientific">Ottowia pentelensis</name>
    <dbReference type="NCBI Taxonomy" id="511108"/>
    <lineage>
        <taxon>Bacteria</taxon>
        <taxon>Pseudomonadati</taxon>
        <taxon>Pseudomonadota</taxon>
        <taxon>Betaproteobacteria</taxon>
        <taxon>Burkholderiales</taxon>
        <taxon>Comamonadaceae</taxon>
        <taxon>Ottowia</taxon>
    </lineage>
</organism>